<dbReference type="Proteomes" id="UP000669179">
    <property type="component" value="Unassembled WGS sequence"/>
</dbReference>
<organism evidence="2 3">
    <name type="scientific">Actinomadura barringtoniae</name>
    <dbReference type="NCBI Taxonomy" id="1427535"/>
    <lineage>
        <taxon>Bacteria</taxon>
        <taxon>Bacillati</taxon>
        <taxon>Actinomycetota</taxon>
        <taxon>Actinomycetes</taxon>
        <taxon>Streptosporangiales</taxon>
        <taxon>Thermomonosporaceae</taxon>
        <taxon>Actinomadura</taxon>
    </lineage>
</organism>
<dbReference type="InterPro" id="IPR029058">
    <property type="entry name" value="AB_hydrolase_fold"/>
</dbReference>
<evidence type="ECO:0000313" key="2">
    <source>
        <dbReference type="EMBL" id="MBO2450830.1"/>
    </source>
</evidence>
<dbReference type="SUPFAM" id="SSF53474">
    <property type="entry name" value="alpha/beta-Hydrolases"/>
    <property type="match status" value="1"/>
</dbReference>
<dbReference type="GO" id="GO:0016020">
    <property type="term" value="C:membrane"/>
    <property type="evidence" value="ECO:0007669"/>
    <property type="project" value="TreeGrafter"/>
</dbReference>
<protein>
    <submittedName>
        <fullName evidence="2">Alpha/beta hydrolase</fullName>
    </submittedName>
</protein>
<feature type="domain" description="AB hydrolase-1" evidence="1">
    <location>
        <begin position="37"/>
        <end position="255"/>
    </location>
</feature>
<dbReference type="Pfam" id="PF12697">
    <property type="entry name" value="Abhydrolase_6"/>
    <property type="match status" value="1"/>
</dbReference>
<proteinExistence type="predicted"/>
<reference evidence="2" key="1">
    <citation type="submission" date="2021-03" db="EMBL/GenBank/DDBJ databases">
        <authorList>
            <person name="Kanchanasin P."/>
            <person name="Saeng-In P."/>
            <person name="Phongsopitanun W."/>
            <person name="Yuki M."/>
            <person name="Kudo T."/>
            <person name="Ohkuma M."/>
            <person name="Tanasupawat S."/>
        </authorList>
    </citation>
    <scope>NUCLEOTIDE SEQUENCE</scope>
    <source>
        <strain evidence="2">GKU 128</strain>
    </source>
</reference>
<dbReference type="Gene3D" id="3.40.50.1820">
    <property type="entry name" value="alpha/beta hydrolase"/>
    <property type="match status" value="1"/>
</dbReference>
<dbReference type="GO" id="GO:0016787">
    <property type="term" value="F:hydrolase activity"/>
    <property type="evidence" value="ECO:0007669"/>
    <property type="project" value="UniProtKB-KW"/>
</dbReference>
<dbReference type="InterPro" id="IPR000073">
    <property type="entry name" value="AB_hydrolase_1"/>
</dbReference>
<dbReference type="PANTHER" id="PTHR43798">
    <property type="entry name" value="MONOACYLGLYCEROL LIPASE"/>
    <property type="match status" value="1"/>
</dbReference>
<keyword evidence="3" id="KW-1185">Reference proteome</keyword>
<dbReference type="InterPro" id="IPR050266">
    <property type="entry name" value="AB_hydrolase_sf"/>
</dbReference>
<dbReference type="EMBL" id="JAGEOJ010000011">
    <property type="protein sequence ID" value="MBO2450830.1"/>
    <property type="molecule type" value="Genomic_DNA"/>
</dbReference>
<dbReference type="PANTHER" id="PTHR43798:SF33">
    <property type="entry name" value="HYDROLASE, PUTATIVE (AFU_ORTHOLOGUE AFUA_2G14860)-RELATED"/>
    <property type="match status" value="1"/>
</dbReference>
<sequence>MLTTVSADGTDVRAYDEGEGPPVVIVGPGMDDGSRTKKLASLLTRRFRVLRLQRRQYRLDLKAGGASCSIAQEAADVLSLVRTAGEPVILYGHSSGGVVALEALAASPDAFAGAVIFEPAAVIGPPLGGAALGRARAAEASGRPGKALAIFMREVVGMPAWQATPAGVLIGAAPRYRRLVPSQLDDLHALDELGVRLDAYAQIPVPTVLLGGDRSPAHLAERLDAIANVLPNGERVVMHKRDHSADLKDPQQIVRIIDGLADDVL</sequence>
<comment type="caution">
    <text evidence="2">The sequence shown here is derived from an EMBL/GenBank/DDBJ whole genome shotgun (WGS) entry which is preliminary data.</text>
</comment>
<evidence type="ECO:0000313" key="3">
    <source>
        <dbReference type="Proteomes" id="UP000669179"/>
    </source>
</evidence>
<keyword evidence="2" id="KW-0378">Hydrolase</keyword>
<dbReference type="RefSeq" id="WP_208258709.1">
    <property type="nucleotide sequence ID" value="NZ_JAGEOJ010000011.1"/>
</dbReference>
<accession>A0A939PDX7</accession>
<evidence type="ECO:0000259" key="1">
    <source>
        <dbReference type="Pfam" id="PF12697"/>
    </source>
</evidence>
<name>A0A939PDX7_9ACTN</name>
<gene>
    <name evidence="2" type="ORF">J4573_27280</name>
</gene>
<dbReference type="AlphaFoldDB" id="A0A939PDX7"/>